<dbReference type="Gene3D" id="1.10.10.10">
    <property type="entry name" value="Winged helix-like DNA-binding domain superfamily/Winged helix DNA-binding domain"/>
    <property type="match status" value="1"/>
</dbReference>
<dbReference type="EMBL" id="JAENHP010000025">
    <property type="protein sequence ID" value="MBM2622308.1"/>
    <property type="molecule type" value="Genomic_DNA"/>
</dbReference>
<name>A0ABS2ARD9_9ACTN</name>
<comment type="caution">
    <text evidence="5">The sequence shown here is derived from an EMBL/GenBank/DDBJ whole genome shotgun (WGS) entry which is preliminary data.</text>
</comment>
<keyword evidence="3" id="KW-0804">Transcription</keyword>
<reference evidence="5 6" key="1">
    <citation type="submission" date="2021-01" db="EMBL/GenBank/DDBJ databases">
        <title>Actinoplanes sp. nov. LDG1-06 isolated from lichen.</title>
        <authorList>
            <person name="Saeng-In P."/>
            <person name="Phongsopitanun W."/>
            <person name="Kanchanasin P."/>
            <person name="Yuki M."/>
            <person name="Kudo T."/>
            <person name="Ohkuma M."/>
            <person name="Tanasupawat S."/>
        </authorList>
    </citation>
    <scope>NUCLEOTIDE SEQUENCE [LARGE SCALE GENOMIC DNA]</scope>
    <source>
        <strain evidence="5 6">LDG1-06</strain>
    </source>
</reference>
<sequence length="167" mass="18312">MSSAAGPVSSPAAPDALQWSVEACTIGRAMEILGEKWTIVVLREVFAGIRRFDDMRVRTHIPRQVLTNRLATLVDHGVLHRVPYQEPGARARSEYRLTDKGFDLYPVLIALAEWGDRHLADPAGPPLVFAHRDCGAPVHAVVTCDDGHAVGELREVLPKPGPGARRR</sequence>
<keyword evidence="2" id="KW-0238">DNA-binding</keyword>
<feature type="domain" description="HTH hxlR-type" evidence="4">
    <location>
        <begin position="24"/>
        <end position="123"/>
    </location>
</feature>
<dbReference type="InterPro" id="IPR036390">
    <property type="entry name" value="WH_DNA-bd_sf"/>
</dbReference>
<dbReference type="RefSeq" id="WP_203382671.1">
    <property type="nucleotide sequence ID" value="NZ_JAENHP010000025.1"/>
</dbReference>
<protein>
    <submittedName>
        <fullName evidence="5">Helix-turn-helix transcriptional regulator</fullName>
    </submittedName>
</protein>
<dbReference type="SUPFAM" id="SSF46785">
    <property type="entry name" value="Winged helix' DNA-binding domain"/>
    <property type="match status" value="1"/>
</dbReference>
<evidence type="ECO:0000256" key="2">
    <source>
        <dbReference type="ARBA" id="ARBA00023125"/>
    </source>
</evidence>
<dbReference type="PROSITE" id="PS51118">
    <property type="entry name" value="HTH_HXLR"/>
    <property type="match status" value="1"/>
</dbReference>
<accession>A0ABS2ARD9</accession>
<proteinExistence type="predicted"/>
<organism evidence="5 6">
    <name type="scientific">Paractinoplanes ovalisporus</name>
    <dbReference type="NCBI Taxonomy" id="2810368"/>
    <lineage>
        <taxon>Bacteria</taxon>
        <taxon>Bacillati</taxon>
        <taxon>Actinomycetota</taxon>
        <taxon>Actinomycetes</taxon>
        <taxon>Micromonosporales</taxon>
        <taxon>Micromonosporaceae</taxon>
        <taxon>Paractinoplanes</taxon>
    </lineage>
</organism>
<dbReference type="Pfam" id="PF01638">
    <property type="entry name" value="HxlR"/>
    <property type="match status" value="1"/>
</dbReference>
<evidence type="ECO:0000256" key="3">
    <source>
        <dbReference type="ARBA" id="ARBA00023163"/>
    </source>
</evidence>
<dbReference type="Proteomes" id="UP000632138">
    <property type="component" value="Unassembled WGS sequence"/>
</dbReference>
<keyword evidence="6" id="KW-1185">Reference proteome</keyword>
<keyword evidence="1" id="KW-0805">Transcription regulation</keyword>
<evidence type="ECO:0000313" key="5">
    <source>
        <dbReference type="EMBL" id="MBM2622308.1"/>
    </source>
</evidence>
<gene>
    <name evidence="5" type="ORF">JIG36_43080</name>
</gene>
<dbReference type="PANTHER" id="PTHR33204">
    <property type="entry name" value="TRANSCRIPTIONAL REGULATOR, MARR FAMILY"/>
    <property type="match status" value="1"/>
</dbReference>
<dbReference type="InterPro" id="IPR002577">
    <property type="entry name" value="HTH_HxlR"/>
</dbReference>
<evidence type="ECO:0000259" key="4">
    <source>
        <dbReference type="PROSITE" id="PS51118"/>
    </source>
</evidence>
<dbReference type="InterPro" id="IPR036388">
    <property type="entry name" value="WH-like_DNA-bd_sf"/>
</dbReference>
<evidence type="ECO:0000256" key="1">
    <source>
        <dbReference type="ARBA" id="ARBA00023015"/>
    </source>
</evidence>
<dbReference type="PANTHER" id="PTHR33204:SF36">
    <property type="entry name" value="TRANSCRIPTIONAL REGULATORY PROTEIN"/>
    <property type="match status" value="1"/>
</dbReference>
<evidence type="ECO:0000313" key="6">
    <source>
        <dbReference type="Proteomes" id="UP000632138"/>
    </source>
</evidence>